<evidence type="ECO:0000313" key="1">
    <source>
        <dbReference type="EMBL" id="MBO1511206.1"/>
    </source>
</evidence>
<dbReference type="InterPro" id="IPR012337">
    <property type="entry name" value="RNaseH-like_sf"/>
</dbReference>
<proteinExistence type="predicted"/>
<evidence type="ECO:0000313" key="2">
    <source>
        <dbReference type="Proteomes" id="UP000663981"/>
    </source>
</evidence>
<accession>A0ABS3MYW5</accession>
<keyword evidence="2" id="KW-1185">Reference proteome</keyword>
<comment type="caution">
    <text evidence="1">The sequence shown here is derived from an EMBL/GenBank/DDBJ whole genome shotgun (WGS) entry which is preliminary data.</text>
</comment>
<dbReference type="InterPro" id="IPR050900">
    <property type="entry name" value="Transposase_IS3/IS150/IS904"/>
</dbReference>
<gene>
    <name evidence="1" type="ORF">I7822_05880</name>
</gene>
<dbReference type="PANTHER" id="PTHR46889:SF4">
    <property type="entry name" value="TRANSPOSASE INSO FOR INSERTION SEQUENCE ELEMENT IS911B-RELATED"/>
    <property type="match status" value="1"/>
</dbReference>
<reference evidence="1 2" key="1">
    <citation type="submission" date="2021-03" db="EMBL/GenBank/DDBJ databases">
        <title>Whole genome sequence of Metabacillus bambusae BG109.</title>
        <authorList>
            <person name="Jeong J.W."/>
        </authorList>
    </citation>
    <scope>NUCLEOTIDE SEQUENCE [LARGE SCALE GENOMIC DNA]</scope>
    <source>
        <strain evidence="1 2">BG109</strain>
    </source>
</reference>
<sequence>MIVSRRRIGRIISPYTVPQFKPQKDKCNESVIHNKLNREFDQDEERAVIVNDLTNVRVNQKWNYICLFIDLFNREIAGFSTEPNKDTYLVYRAFSSIHGNLERISSIRTEEMSSKTS</sequence>
<dbReference type="SUPFAM" id="SSF53098">
    <property type="entry name" value="Ribonuclease H-like"/>
    <property type="match status" value="1"/>
</dbReference>
<dbReference type="Proteomes" id="UP000663981">
    <property type="component" value="Unassembled WGS sequence"/>
</dbReference>
<dbReference type="EMBL" id="JAGDEL010000003">
    <property type="protein sequence ID" value="MBO1511206.1"/>
    <property type="molecule type" value="Genomic_DNA"/>
</dbReference>
<evidence type="ECO:0008006" key="3">
    <source>
        <dbReference type="Google" id="ProtNLM"/>
    </source>
</evidence>
<dbReference type="PANTHER" id="PTHR46889">
    <property type="entry name" value="TRANSPOSASE INSF FOR INSERTION SEQUENCE IS3B-RELATED"/>
    <property type="match status" value="1"/>
</dbReference>
<name>A0ABS3MYW5_9BACI</name>
<organism evidence="1 2">
    <name type="scientific">Metabacillus bambusae</name>
    <dbReference type="NCBI Taxonomy" id="2795218"/>
    <lineage>
        <taxon>Bacteria</taxon>
        <taxon>Bacillati</taxon>
        <taxon>Bacillota</taxon>
        <taxon>Bacilli</taxon>
        <taxon>Bacillales</taxon>
        <taxon>Bacillaceae</taxon>
        <taxon>Metabacillus</taxon>
    </lineage>
</organism>
<protein>
    <recommendedName>
        <fullName evidence="3">Integrase catalytic domain-containing protein</fullName>
    </recommendedName>
</protein>